<gene>
    <name evidence="1" type="ordered locus">Q7C_2604</name>
</gene>
<name>I1YLD2_METFJ</name>
<organism evidence="1 2">
    <name type="scientific">Methylophaga frappieri (strain ATCC BAA-2434 / DSM 25690 / JAM7)</name>
    <dbReference type="NCBI Taxonomy" id="754477"/>
    <lineage>
        <taxon>Bacteria</taxon>
        <taxon>Pseudomonadati</taxon>
        <taxon>Pseudomonadota</taxon>
        <taxon>Gammaproteobacteria</taxon>
        <taxon>Thiotrichales</taxon>
        <taxon>Piscirickettsiaceae</taxon>
        <taxon>Methylophaga</taxon>
    </lineage>
</organism>
<dbReference type="KEGG" id="mec:Q7C_2604"/>
<accession>I1YLD2</accession>
<sequence>MGAEGSFQLGGDDITLRQLNHNSMTETDQLACLALFRGSDHMPDHLSSKMGHLHIMNYSRCYELHTIGQAVEMAACKINVNGSNEDTIQCQSDHLLEIRFDGGLGHYQQTQRPFTDNHITSSYGECTRIKSQRP</sequence>
<dbReference type="HOGENOM" id="CLU_1893753_0_0_6"/>
<evidence type="ECO:0000313" key="1">
    <source>
        <dbReference type="EMBL" id="AFJ03725.1"/>
    </source>
</evidence>
<evidence type="ECO:0000313" key="2">
    <source>
        <dbReference type="Proteomes" id="UP000009145"/>
    </source>
</evidence>
<proteinExistence type="predicted"/>
<protein>
    <submittedName>
        <fullName evidence="1">Uncharacterized protein</fullName>
    </submittedName>
</protein>
<dbReference type="AlphaFoldDB" id="I1YLD2"/>
<dbReference type="EMBL" id="CP003380">
    <property type="protein sequence ID" value="AFJ03725.1"/>
    <property type="molecule type" value="Genomic_DNA"/>
</dbReference>
<keyword evidence="2" id="KW-1185">Reference proteome</keyword>
<dbReference type="Proteomes" id="UP000009145">
    <property type="component" value="Chromosome"/>
</dbReference>
<reference evidence="1 2" key="1">
    <citation type="journal article" date="2012" name="J. Bacteriol.">
        <title>Complete genome sequences of Methylophaga sp. strain JAM1 and Methylophaga sp. strain JAM7.</title>
        <authorList>
            <person name="Villeneuve C."/>
            <person name="Martineau C."/>
            <person name="Mauffrey F."/>
            <person name="Villemur R."/>
        </authorList>
    </citation>
    <scope>NUCLEOTIDE SEQUENCE [LARGE SCALE GENOMIC DNA]</scope>
    <source>
        <strain evidence="1 2">JAM7</strain>
    </source>
</reference>
<dbReference type="PATRIC" id="fig|754477.3.peg.2559"/>